<proteinExistence type="predicted"/>
<evidence type="ECO:0008006" key="3">
    <source>
        <dbReference type="Google" id="ProtNLM"/>
    </source>
</evidence>
<accession>A0A2Z5G1N1</accession>
<dbReference type="EMBL" id="CP030840">
    <property type="protein sequence ID" value="AXC12647.1"/>
    <property type="molecule type" value="Genomic_DNA"/>
</dbReference>
<dbReference type="Proteomes" id="UP000253606">
    <property type="component" value="Chromosome"/>
</dbReference>
<dbReference type="KEGG" id="abas:ACPOL_3358"/>
<name>A0A2Z5G1N1_9BACT</name>
<dbReference type="Gene3D" id="3.20.20.80">
    <property type="entry name" value="Glycosidases"/>
    <property type="match status" value="1"/>
</dbReference>
<dbReference type="AlphaFoldDB" id="A0A2Z5G1N1"/>
<organism evidence="1 2">
    <name type="scientific">Acidisarcina polymorpha</name>
    <dbReference type="NCBI Taxonomy" id="2211140"/>
    <lineage>
        <taxon>Bacteria</taxon>
        <taxon>Pseudomonadati</taxon>
        <taxon>Acidobacteriota</taxon>
        <taxon>Terriglobia</taxon>
        <taxon>Terriglobales</taxon>
        <taxon>Acidobacteriaceae</taxon>
        <taxon>Acidisarcina</taxon>
    </lineage>
</organism>
<sequence>MGTVGSVIAPRLRADVPDHLWEGYDFGRPTVTNRLDQGPFGVSQDDGWYTIFITHASREHIRNFGTGLVGYTWEENGPALRVQCGVETLEQSVEKMAALPFVDVLYIRCDWRDIHTGPGKLELSPVWEATFDAAKRHNLGVSFRIQLSSPNIEPQKLSLPDFLHGKVPIVNIGHKSKEHRTSYDFYEPRYDSPEFQKAFADLNELLAARFEGHPQLEYMDLMMYGFWGEGHTNDLPNPFPDYLTAEKTFVQMTELQMETWKTTPLAVNTEPDISAVGNQQIRDIAVRAGCWLRSDSLIMDEPVQIEELSNRPPWIATVLEDGANRHHVLPGFADEEKACLAKLPESKLAFVGHDSEQQPAGDYPQQIGGPIALPYRESAGYHALDIGSNYFGLWTEADNIRRYYEKYPDSLRAMEQRMGYRVRPSLIWQRKRYDTMELILAIVNDGVAGVPGVLGIYAETLDGIKVGGNLDAGQPYAGRLREASILLPRGLDGQQIVLRAELLVKGVRRPIRWACHEKTNADGSLTLRLKKASDADWKKGV</sequence>
<evidence type="ECO:0000313" key="2">
    <source>
        <dbReference type="Proteomes" id="UP000253606"/>
    </source>
</evidence>
<protein>
    <recommendedName>
        <fullName evidence="3">DUF4832 domain-containing protein</fullName>
    </recommendedName>
</protein>
<evidence type="ECO:0000313" key="1">
    <source>
        <dbReference type="EMBL" id="AXC12647.1"/>
    </source>
</evidence>
<gene>
    <name evidence="1" type="ORF">ACPOL_3358</name>
</gene>
<reference evidence="1 2" key="1">
    <citation type="journal article" date="2018" name="Front. Microbiol.">
        <title>Hydrolytic Capabilities as a Key to Environmental Success: Chitinolytic and Cellulolytic Acidobacteria From Acidic Sub-arctic Soils and Boreal Peatlands.</title>
        <authorList>
            <person name="Belova S.E."/>
            <person name="Ravin N.V."/>
            <person name="Pankratov T.A."/>
            <person name="Rakitin A.L."/>
            <person name="Ivanova A.A."/>
            <person name="Beletsky A.V."/>
            <person name="Mardanov A.V."/>
            <person name="Sinninghe Damste J.S."/>
            <person name="Dedysh S.N."/>
        </authorList>
    </citation>
    <scope>NUCLEOTIDE SEQUENCE [LARGE SCALE GENOMIC DNA]</scope>
    <source>
        <strain evidence="1 2">SBC82</strain>
    </source>
</reference>
<keyword evidence="2" id="KW-1185">Reference proteome</keyword>